<keyword evidence="1" id="KW-0378">Hydrolase</keyword>
<name>A0ABN2QGU0_9ACTN</name>
<dbReference type="PRINTS" id="PR00412">
    <property type="entry name" value="EPOXHYDRLASE"/>
</dbReference>
<evidence type="ECO:0000259" key="2">
    <source>
        <dbReference type="Pfam" id="PF00561"/>
    </source>
</evidence>
<organism evidence="3 4">
    <name type="scientific">Nocardioides panacihumi</name>
    <dbReference type="NCBI Taxonomy" id="400774"/>
    <lineage>
        <taxon>Bacteria</taxon>
        <taxon>Bacillati</taxon>
        <taxon>Actinomycetota</taxon>
        <taxon>Actinomycetes</taxon>
        <taxon>Propionibacteriales</taxon>
        <taxon>Nocardioidaceae</taxon>
        <taxon>Nocardioides</taxon>
    </lineage>
</organism>
<dbReference type="PANTHER" id="PTHR43329">
    <property type="entry name" value="EPOXIDE HYDROLASE"/>
    <property type="match status" value="1"/>
</dbReference>
<keyword evidence="4" id="KW-1185">Reference proteome</keyword>
<dbReference type="Proteomes" id="UP001500571">
    <property type="component" value="Unassembled WGS sequence"/>
</dbReference>
<dbReference type="RefSeq" id="WP_344042887.1">
    <property type="nucleotide sequence ID" value="NZ_BAAAPB010000001.1"/>
</dbReference>
<dbReference type="Pfam" id="PF00561">
    <property type="entry name" value="Abhydrolase_1"/>
    <property type="match status" value="1"/>
</dbReference>
<proteinExistence type="predicted"/>
<dbReference type="InterPro" id="IPR000639">
    <property type="entry name" value="Epox_hydrolase-like"/>
</dbReference>
<dbReference type="SUPFAM" id="SSF53474">
    <property type="entry name" value="alpha/beta-Hydrolases"/>
    <property type="match status" value="1"/>
</dbReference>
<dbReference type="InterPro" id="IPR000073">
    <property type="entry name" value="AB_hydrolase_1"/>
</dbReference>
<sequence length="282" mass="30760">MTTPTRHVLSTDGVSLAVYETGDPERPTVIAVHGYPDDHTVWDGLVGLLADDFHVVTYDVRGAGGSEAPKRREGYRIPQLVDDLAAVIDATSPGQDVHLIGHDWGSVQSWGAVVDPRLEPRLLSFTSISGPSLDYAGAWLRGIRRHPGAALRQLAESSYIGFFQLPALPEAAIRAGLLDRLIARTSGTAARSEDDAVNGLELYRANFLNRMTRPDPRATVVPVQVIAPSRDPYISTRLACEAPEPYVPDLRAQVVEGRHWVVAEQPELVADLFRGFVADVTR</sequence>
<dbReference type="Gene3D" id="3.40.50.1820">
    <property type="entry name" value="alpha/beta hydrolase"/>
    <property type="match status" value="1"/>
</dbReference>
<comment type="caution">
    <text evidence="3">The sequence shown here is derived from an EMBL/GenBank/DDBJ whole genome shotgun (WGS) entry which is preliminary data.</text>
</comment>
<feature type="domain" description="AB hydrolase-1" evidence="2">
    <location>
        <begin position="27"/>
        <end position="262"/>
    </location>
</feature>
<accession>A0ABN2QGU0</accession>
<evidence type="ECO:0000313" key="4">
    <source>
        <dbReference type="Proteomes" id="UP001500571"/>
    </source>
</evidence>
<dbReference type="EMBL" id="BAAAPB010000001">
    <property type="protein sequence ID" value="GAA1952149.1"/>
    <property type="molecule type" value="Genomic_DNA"/>
</dbReference>
<protein>
    <recommendedName>
        <fullName evidence="2">AB hydrolase-1 domain-containing protein</fullName>
    </recommendedName>
</protein>
<evidence type="ECO:0000256" key="1">
    <source>
        <dbReference type="ARBA" id="ARBA00022801"/>
    </source>
</evidence>
<dbReference type="InterPro" id="IPR029058">
    <property type="entry name" value="AB_hydrolase_fold"/>
</dbReference>
<evidence type="ECO:0000313" key="3">
    <source>
        <dbReference type="EMBL" id="GAA1952149.1"/>
    </source>
</evidence>
<gene>
    <name evidence="3" type="ORF">GCM10009798_09250</name>
</gene>
<reference evidence="4" key="1">
    <citation type="journal article" date="2019" name="Int. J. Syst. Evol. Microbiol.">
        <title>The Global Catalogue of Microorganisms (GCM) 10K type strain sequencing project: providing services to taxonomists for standard genome sequencing and annotation.</title>
        <authorList>
            <consortium name="The Broad Institute Genomics Platform"/>
            <consortium name="The Broad Institute Genome Sequencing Center for Infectious Disease"/>
            <person name="Wu L."/>
            <person name="Ma J."/>
        </authorList>
    </citation>
    <scope>NUCLEOTIDE SEQUENCE [LARGE SCALE GENOMIC DNA]</scope>
    <source>
        <strain evidence="4">JCM 15309</strain>
    </source>
</reference>